<keyword evidence="2" id="KW-1185">Reference proteome</keyword>
<name>A0A9W9VB16_9EURO</name>
<sequence length="65" mass="7147">MAPRKVFTNKITQRKLVEAVLDIQAHKANSEAGKKNQAELTRVGVTGLSKQVASAAIRITMRAWD</sequence>
<gene>
    <name evidence="1" type="ORF">N7517_006130</name>
</gene>
<reference evidence="1" key="2">
    <citation type="journal article" date="2023" name="IMA Fungus">
        <title>Comparative genomic study of the Penicillium genus elucidates a diverse pangenome and 15 lateral gene transfer events.</title>
        <authorList>
            <person name="Petersen C."/>
            <person name="Sorensen T."/>
            <person name="Nielsen M.R."/>
            <person name="Sondergaard T.E."/>
            <person name="Sorensen J.L."/>
            <person name="Fitzpatrick D.A."/>
            <person name="Frisvad J.C."/>
            <person name="Nielsen K.L."/>
        </authorList>
    </citation>
    <scope>NUCLEOTIDE SEQUENCE</scope>
    <source>
        <strain evidence="1">IBT 3081</strain>
    </source>
</reference>
<dbReference type="RefSeq" id="XP_056580110.1">
    <property type="nucleotide sequence ID" value="XM_056723860.1"/>
</dbReference>
<evidence type="ECO:0000313" key="1">
    <source>
        <dbReference type="EMBL" id="KAJ5374124.1"/>
    </source>
</evidence>
<comment type="caution">
    <text evidence="1">The sequence shown here is derived from an EMBL/GenBank/DDBJ whole genome shotgun (WGS) entry which is preliminary data.</text>
</comment>
<protein>
    <submittedName>
        <fullName evidence="1">Uncharacterized protein</fullName>
    </submittedName>
</protein>
<organism evidence="1 2">
    <name type="scientific">Penicillium concentricum</name>
    <dbReference type="NCBI Taxonomy" id="293559"/>
    <lineage>
        <taxon>Eukaryota</taxon>
        <taxon>Fungi</taxon>
        <taxon>Dikarya</taxon>
        <taxon>Ascomycota</taxon>
        <taxon>Pezizomycotina</taxon>
        <taxon>Eurotiomycetes</taxon>
        <taxon>Eurotiomycetidae</taxon>
        <taxon>Eurotiales</taxon>
        <taxon>Aspergillaceae</taxon>
        <taxon>Penicillium</taxon>
    </lineage>
</organism>
<dbReference type="EMBL" id="JAPZBT010000002">
    <property type="protein sequence ID" value="KAJ5374124.1"/>
    <property type="molecule type" value="Genomic_DNA"/>
</dbReference>
<dbReference type="Proteomes" id="UP001147752">
    <property type="component" value="Unassembled WGS sequence"/>
</dbReference>
<proteinExistence type="predicted"/>
<evidence type="ECO:0000313" key="2">
    <source>
        <dbReference type="Proteomes" id="UP001147752"/>
    </source>
</evidence>
<accession>A0A9W9VB16</accession>
<dbReference type="GeneID" id="81463043"/>
<reference evidence="1" key="1">
    <citation type="submission" date="2022-12" db="EMBL/GenBank/DDBJ databases">
        <authorList>
            <person name="Petersen C."/>
        </authorList>
    </citation>
    <scope>NUCLEOTIDE SEQUENCE</scope>
    <source>
        <strain evidence="1">IBT 3081</strain>
    </source>
</reference>
<dbReference type="AlphaFoldDB" id="A0A9W9VB16"/>